<proteinExistence type="predicted"/>
<dbReference type="RefSeq" id="WP_203644242.1">
    <property type="nucleotide sequence ID" value="NZ_BOLN01000003.1"/>
</dbReference>
<protein>
    <submittedName>
        <fullName evidence="1">Uncharacterized protein</fullName>
    </submittedName>
</protein>
<sequence length="261" mass="29458">MNKACLNGLSSVYRNQINAQGVVNFDELRPEDVIRQVPTEQLDLDWSAVIYIKNFQGSQAGGTVIWSNDEGFFRTTYSSKAVMDMLTATQVLTWFDMNTMVEFLQLSSPVPFVLGPIVLVSTDRPSGSGYTSWLGCQFETHINGTMQERQVRVLLSNGLALIAHDTAPRLRKKIDEARQVLLLQQRIQQEVVQRHGTVPMAGEFRAVMDVARQFQEKRDCRLIGEIFSKAGLDPDPKLLEKALRGLYQGEGRSYDLINERS</sequence>
<dbReference type="EMBL" id="JBHTOD010000003">
    <property type="protein sequence ID" value="MFD1454922.1"/>
    <property type="molecule type" value="Genomic_DNA"/>
</dbReference>
<accession>A0ABW4D4Q0</accession>
<evidence type="ECO:0000313" key="1">
    <source>
        <dbReference type="EMBL" id="MFD1454922.1"/>
    </source>
</evidence>
<dbReference type="Proteomes" id="UP001597189">
    <property type="component" value="Unassembled WGS sequence"/>
</dbReference>
<comment type="caution">
    <text evidence="1">The sequence shown here is derived from an EMBL/GenBank/DDBJ whole genome shotgun (WGS) entry which is preliminary data.</text>
</comment>
<name>A0ABW4D4Q0_9LACO</name>
<evidence type="ECO:0000313" key="2">
    <source>
        <dbReference type="Proteomes" id="UP001597189"/>
    </source>
</evidence>
<gene>
    <name evidence="1" type="ORF">ACFQ44_04375</name>
</gene>
<keyword evidence="2" id="KW-1185">Reference proteome</keyword>
<reference evidence="2" key="1">
    <citation type="journal article" date="2019" name="Int. J. Syst. Evol. Microbiol.">
        <title>The Global Catalogue of Microorganisms (GCM) 10K type strain sequencing project: providing services to taxonomists for standard genome sequencing and annotation.</title>
        <authorList>
            <consortium name="The Broad Institute Genomics Platform"/>
            <consortium name="The Broad Institute Genome Sequencing Center for Infectious Disease"/>
            <person name="Wu L."/>
            <person name="Ma J."/>
        </authorList>
    </citation>
    <scope>NUCLEOTIDE SEQUENCE [LARGE SCALE GENOMIC DNA]</scope>
    <source>
        <strain evidence="2">CCM 8979</strain>
    </source>
</reference>
<organism evidence="1 2">
    <name type="scientific">Levilactobacillus lanxiensis</name>
    <dbReference type="NCBI Taxonomy" id="2799568"/>
    <lineage>
        <taxon>Bacteria</taxon>
        <taxon>Bacillati</taxon>
        <taxon>Bacillota</taxon>
        <taxon>Bacilli</taxon>
        <taxon>Lactobacillales</taxon>
        <taxon>Lactobacillaceae</taxon>
        <taxon>Levilactobacillus</taxon>
    </lineage>
</organism>